<dbReference type="PROSITE" id="PS00830">
    <property type="entry name" value="GREAB_2"/>
    <property type="match status" value="1"/>
</dbReference>
<dbReference type="PANTHER" id="PTHR30437">
    <property type="entry name" value="TRANSCRIPTION ELONGATION FACTOR GREA"/>
    <property type="match status" value="1"/>
</dbReference>
<evidence type="ECO:0000256" key="1">
    <source>
        <dbReference type="ARBA" id="ARBA00008213"/>
    </source>
</evidence>
<evidence type="ECO:0000313" key="8">
    <source>
        <dbReference type="Proteomes" id="UP001404956"/>
    </source>
</evidence>
<dbReference type="PIRSF" id="PIRSF006092">
    <property type="entry name" value="GreA_GreB"/>
    <property type="match status" value="1"/>
</dbReference>
<keyword evidence="8" id="KW-1185">Reference proteome</keyword>
<evidence type="ECO:0000259" key="5">
    <source>
        <dbReference type="Pfam" id="PF01272"/>
    </source>
</evidence>
<dbReference type="Pfam" id="PF03449">
    <property type="entry name" value="GreA_GreB_N"/>
    <property type="match status" value="1"/>
</dbReference>
<organism evidence="7 8">
    <name type="scientific">Deinococcus aluminii</name>
    <dbReference type="NCBI Taxonomy" id="1656885"/>
    <lineage>
        <taxon>Bacteria</taxon>
        <taxon>Thermotogati</taxon>
        <taxon>Deinococcota</taxon>
        <taxon>Deinococci</taxon>
        <taxon>Deinococcales</taxon>
        <taxon>Deinococcaceae</taxon>
        <taxon>Deinococcus</taxon>
    </lineage>
</organism>
<feature type="domain" description="Transcription elongation factor GreA/GreB N-terminal" evidence="6">
    <location>
        <begin position="5"/>
        <end position="74"/>
    </location>
</feature>
<feature type="domain" description="Transcription elongation factor GreA/GreB C-terminal" evidence="5">
    <location>
        <begin position="82"/>
        <end position="158"/>
    </location>
</feature>
<evidence type="ECO:0000256" key="3">
    <source>
        <dbReference type="ARBA" id="ARBA00023163"/>
    </source>
</evidence>
<dbReference type="InterPro" id="IPR022691">
    <property type="entry name" value="Tscrpt_elong_fac_GreA/B_N"/>
</dbReference>
<keyword evidence="4" id="KW-0175">Coiled coil</keyword>
<feature type="coiled-coil region" evidence="4">
    <location>
        <begin position="9"/>
        <end position="43"/>
    </location>
</feature>
<dbReference type="Proteomes" id="UP001404956">
    <property type="component" value="Unassembled WGS sequence"/>
</dbReference>
<dbReference type="InterPro" id="IPR036953">
    <property type="entry name" value="GreA/GreB_C_sf"/>
</dbReference>
<gene>
    <name evidence="7" type="primary">gfh1_2</name>
    <name evidence="7" type="ORF">Dalu01_01225</name>
</gene>
<keyword evidence="2" id="KW-0805">Transcription regulation</keyword>
<dbReference type="InterPro" id="IPR023459">
    <property type="entry name" value="Tscrpt_elong_fac_GreA/B_fam"/>
</dbReference>
<dbReference type="SUPFAM" id="SSF46557">
    <property type="entry name" value="GreA transcript cleavage protein, N-terminal domain"/>
    <property type="match status" value="1"/>
</dbReference>
<comment type="similarity">
    <text evidence="1">Belongs to the GreA/GreB family.</text>
</comment>
<dbReference type="InterPro" id="IPR018151">
    <property type="entry name" value="TF_GreA/GreB_CS"/>
</dbReference>
<comment type="caution">
    <text evidence="7">The sequence shown here is derived from an EMBL/GenBank/DDBJ whole genome shotgun (WGS) entry which is preliminary data.</text>
</comment>
<dbReference type="InterPro" id="IPR036805">
    <property type="entry name" value="Tscrpt_elong_fac_GreA/B_N_sf"/>
</dbReference>
<sequence>MAEEIQVTAEGYRRLEETLQKERQRHEDALRSLADTLDDAMDLEDRNLQAAQFDLPGMEARILELEDVLTRAVIVEAAQDQPEQVALGSVVVLQDETHDREVQVQLVSAVEVDALAGGATQVSEDSPVGKALLGRRVGESFEVELGSGPVQYTVRSIASS</sequence>
<dbReference type="SUPFAM" id="SSF54534">
    <property type="entry name" value="FKBP-like"/>
    <property type="match status" value="1"/>
</dbReference>
<evidence type="ECO:0000256" key="4">
    <source>
        <dbReference type="SAM" id="Coils"/>
    </source>
</evidence>
<protein>
    <submittedName>
        <fullName evidence="7">Transcription inhibitor protein Gfh1</fullName>
    </submittedName>
</protein>
<dbReference type="Pfam" id="PF01272">
    <property type="entry name" value="GreA_GreB"/>
    <property type="match status" value="1"/>
</dbReference>
<dbReference type="EMBL" id="BAABRV010000002">
    <property type="protein sequence ID" value="GAA5532834.1"/>
    <property type="molecule type" value="Genomic_DNA"/>
</dbReference>
<evidence type="ECO:0000313" key="7">
    <source>
        <dbReference type="EMBL" id="GAA5532834.1"/>
    </source>
</evidence>
<dbReference type="RefSeq" id="WP_345452274.1">
    <property type="nucleotide sequence ID" value="NZ_BAABRV010000002.1"/>
</dbReference>
<reference evidence="7 8" key="1">
    <citation type="submission" date="2024-02" db="EMBL/GenBank/DDBJ databases">
        <title>Deinococcus aluminii NBRC 112889.</title>
        <authorList>
            <person name="Ichikawa N."/>
            <person name="Katano-Makiyama Y."/>
            <person name="Hidaka K."/>
        </authorList>
    </citation>
    <scope>NUCLEOTIDE SEQUENCE [LARGE SCALE GENOMIC DNA]</scope>
    <source>
        <strain evidence="7 8">NBRC 112889</strain>
    </source>
</reference>
<dbReference type="PANTHER" id="PTHR30437:SF4">
    <property type="entry name" value="TRANSCRIPTION ELONGATION FACTOR GREA"/>
    <property type="match status" value="1"/>
</dbReference>
<evidence type="ECO:0000256" key="2">
    <source>
        <dbReference type="ARBA" id="ARBA00023015"/>
    </source>
</evidence>
<accession>A0ABP9XBV4</accession>
<proteinExistence type="inferred from homology"/>
<keyword evidence="3" id="KW-0804">Transcription</keyword>
<evidence type="ECO:0000259" key="6">
    <source>
        <dbReference type="Pfam" id="PF03449"/>
    </source>
</evidence>
<dbReference type="InterPro" id="IPR001437">
    <property type="entry name" value="Tscrpt_elong_fac_GreA/B_C"/>
</dbReference>
<name>A0ABP9XBV4_9DEIO</name>
<dbReference type="Gene3D" id="1.10.287.180">
    <property type="entry name" value="Transcription elongation factor, GreA/GreB, N-terminal domain"/>
    <property type="match status" value="1"/>
</dbReference>
<dbReference type="Gene3D" id="3.10.50.30">
    <property type="entry name" value="Transcription elongation factor, GreA/GreB, C-terminal domain"/>
    <property type="match status" value="1"/>
</dbReference>